<dbReference type="VEuPathDB" id="FungiDB:RhiirA1_430251"/>
<proteinExistence type="predicted"/>
<reference evidence="1 2" key="1">
    <citation type="submission" date="2016-04" db="EMBL/GenBank/DDBJ databases">
        <title>Genome analyses suggest a sexual origin of heterokaryosis in a supposedly ancient asexual fungus.</title>
        <authorList>
            <person name="Ropars J."/>
            <person name="Sedzielewska K."/>
            <person name="Noel J."/>
            <person name="Charron P."/>
            <person name="Farinelli L."/>
            <person name="Marton T."/>
            <person name="Kruger M."/>
            <person name="Pelin A."/>
            <person name="Brachmann A."/>
            <person name="Corradi N."/>
        </authorList>
    </citation>
    <scope>NUCLEOTIDE SEQUENCE [LARGE SCALE GENOMIC DNA]</scope>
    <source>
        <strain evidence="1 2">C2</strain>
    </source>
</reference>
<dbReference type="VEuPathDB" id="FungiDB:FUN_015194"/>
<comment type="caution">
    <text evidence="1">The sequence shown here is derived from an EMBL/GenBank/DDBJ whole genome shotgun (WGS) entry which is preliminary data.</text>
</comment>
<evidence type="ECO:0000313" key="2">
    <source>
        <dbReference type="Proteomes" id="UP000233469"/>
    </source>
</evidence>
<name>A0A2N1MAE6_9GLOM</name>
<dbReference type="VEuPathDB" id="FungiDB:RhiirFUN_021360"/>
<sequence length="97" mass="11087">KSNKNIIKQIITGHKPNDDDTSRIRDILVYDIPVSLTSEEILQQLTLWGKTISLQMKQQKKYQTVRLKIELTSFCLIQGNTGSVVSSKVNTQRKKIT</sequence>
<dbReference type="EMBL" id="LLXL01003484">
    <property type="protein sequence ID" value="PKK58623.1"/>
    <property type="molecule type" value="Genomic_DNA"/>
</dbReference>
<accession>A0A2N1MAE6</accession>
<feature type="non-terminal residue" evidence="1">
    <location>
        <position position="1"/>
    </location>
</feature>
<protein>
    <submittedName>
        <fullName evidence="1">Uncharacterized protein</fullName>
    </submittedName>
</protein>
<organism evidence="1 2">
    <name type="scientific">Rhizophagus irregularis</name>
    <dbReference type="NCBI Taxonomy" id="588596"/>
    <lineage>
        <taxon>Eukaryota</taxon>
        <taxon>Fungi</taxon>
        <taxon>Fungi incertae sedis</taxon>
        <taxon>Mucoromycota</taxon>
        <taxon>Glomeromycotina</taxon>
        <taxon>Glomeromycetes</taxon>
        <taxon>Glomerales</taxon>
        <taxon>Glomeraceae</taxon>
        <taxon>Rhizophagus</taxon>
    </lineage>
</organism>
<dbReference type="AlphaFoldDB" id="A0A2N1MAE6"/>
<gene>
    <name evidence="1" type="ORF">RhiirC2_763297</name>
</gene>
<reference evidence="1 2" key="2">
    <citation type="submission" date="2017-10" db="EMBL/GenBank/DDBJ databases">
        <title>Extensive intraspecific genome diversity in a model arbuscular mycorrhizal fungus.</title>
        <authorList>
            <person name="Chen E.C.H."/>
            <person name="Morin E."/>
            <person name="Baudet D."/>
            <person name="Noel J."/>
            <person name="Ndikumana S."/>
            <person name="Charron P."/>
            <person name="St-Onge C."/>
            <person name="Giorgi J."/>
            <person name="Grigoriev I.V."/>
            <person name="Roux C."/>
            <person name="Martin F.M."/>
            <person name="Corradi N."/>
        </authorList>
    </citation>
    <scope>NUCLEOTIDE SEQUENCE [LARGE SCALE GENOMIC DNA]</scope>
    <source>
        <strain evidence="1 2">C2</strain>
    </source>
</reference>
<dbReference type="Proteomes" id="UP000233469">
    <property type="component" value="Unassembled WGS sequence"/>
</dbReference>
<evidence type="ECO:0000313" key="1">
    <source>
        <dbReference type="EMBL" id="PKK58623.1"/>
    </source>
</evidence>